<evidence type="ECO:0000256" key="12">
    <source>
        <dbReference type="PROSITE-ProRule" id="PRU00059"/>
    </source>
</evidence>
<evidence type="ECO:0000259" key="15">
    <source>
        <dbReference type="PROSITE" id="PS50958"/>
    </source>
</evidence>
<dbReference type="PROSITE" id="PS50958">
    <property type="entry name" value="SMB_2"/>
    <property type="match status" value="3"/>
</dbReference>
<keyword evidence="7 13" id="KW-0378">Hydrolase</keyword>
<evidence type="ECO:0000256" key="8">
    <source>
        <dbReference type="ARBA" id="ARBA00022884"/>
    </source>
</evidence>
<keyword evidence="10 13" id="KW-0464">Manganese</keyword>
<evidence type="ECO:0000259" key="16">
    <source>
        <dbReference type="PROSITE" id="PS51959"/>
    </source>
</evidence>
<keyword evidence="13" id="KW-0732">Signal</keyword>
<keyword evidence="18" id="KW-1185">Reference proteome</keyword>
<feature type="domain" description="SMB" evidence="15">
    <location>
        <begin position="103"/>
        <end position="138"/>
    </location>
</feature>
<evidence type="ECO:0000256" key="5">
    <source>
        <dbReference type="ARBA" id="ARBA00022723"/>
    </source>
</evidence>
<dbReference type="InterPro" id="IPR037227">
    <property type="entry name" value="EndoU-like"/>
</dbReference>
<dbReference type="Proteomes" id="UP000838412">
    <property type="component" value="Chromosome 5"/>
</dbReference>
<organism evidence="17 18">
    <name type="scientific">Branchiostoma lanceolatum</name>
    <name type="common">Common lancelet</name>
    <name type="synonym">Amphioxus lanceolatum</name>
    <dbReference type="NCBI Taxonomy" id="7740"/>
    <lineage>
        <taxon>Eukaryota</taxon>
        <taxon>Metazoa</taxon>
        <taxon>Chordata</taxon>
        <taxon>Cephalochordata</taxon>
        <taxon>Leptocardii</taxon>
        <taxon>Amphioxiformes</taxon>
        <taxon>Branchiostomatidae</taxon>
        <taxon>Branchiostoma</taxon>
    </lineage>
</organism>
<feature type="chain" id="PRO_5035488180" description="Uridylate-specific endoribonuclease" evidence="13">
    <location>
        <begin position="18"/>
        <end position="520"/>
    </location>
</feature>
<accession>A0A8J9ZXB7</accession>
<proteinExistence type="inferred from homology"/>
<dbReference type="PROSITE" id="PS51959">
    <property type="entry name" value="ENDOU"/>
    <property type="match status" value="1"/>
</dbReference>
<evidence type="ECO:0000256" key="3">
    <source>
        <dbReference type="ARBA" id="ARBA00011245"/>
    </source>
</evidence>
<keyword evidence="8 13" id="KW-0694">RNA-binding</keyword>
<dbReference type="EMBL" id="OV696690">
    <property type="protein sequence ID" value="CAH1265324.1"/>
    <property type="molecule type" value="Genomic_DNA"/>
</dbReference>
<dbReference type="InterPro" id="IPR039787">
    <property type="entry name" value="ENDOU"/>
</dbReference>
<comment type="catalytic activity">
    <reaction evidence="13">
        <text>ribonucleotidyl-uridine-RNA = a 5'-end dephospho-uridine-RNA + a 3'-end 2',3'-cyclophospho-ribonucleotide-RNA</text>
        <dbReference type="Rhea" id="RHEA:67792"/>
        <dbReference type="Rhea" id="RHEA-COMP:10464"/>
        <dbReference type="Rhea" id="RHEA-COMP:17354"/>
        <dbReference type="Rhea" id="RHEA-COMP:17356"/>
        <dbReference type="ChEBI" id="CHEBI:83064"/>
        <dbReference type="ChEBI" id="CHEBI:173117"/>
        <dbReference type="ChEBI" id="CHEBI:173224"/>
    </reaction>
</comment>
<keyword evidence="9" id="KW-1015">Disulfide bond</keyword>
<dbReference type="PANTHER" id="PTHR12439:SF42">
    <property type="entry name" value="ENDORIBONUCLEASE-RELATED"/>
    <property type="match status" value="1"/>
</dbReference>
<evidence type="ECO:0000256" key="2">
    <source>
        <dbReference type="ARBA" id="ARBA00010168"/>
    </source>
</evidence>
<evidence type="ECO:0000313" key="18">
    <source>
        <dbReference type="Proteomes" id="UP000838412"/>
    </source>
</evidence>
<dbReference type="GO" id="GO:0003723">
    <property type="term" value="F:RNA binding"/>
    <property type="evidence" value="ECO:0007669"/>
    <property type="project" value="UniProtKB-UniRule"/>
</dbReference>
<name>A0A8J9ZXB7_BRALA</name>
<dbReference type="GO" id="GO:0016829">
    <property type="term" value="F:lyase activity"/>
    <property type="evidence" value="ECO:0007669"/>
    <property type="project" value="UniProtKB-KW"/>
</dbReference>
<evidence type="ECO:0000256" key="6">
    <source>
        <dbReference type="ARBA" id="ARBA00022759"/>
    </source>
</evidence>
<dbReference type="SUPFAM" id="SSF49854">
    <property type="entry name" value="Spermadhesin, CUB domain"/>
    <property type="match status" value="1"/>
</dbReference>
<keyword evidence="5 13" id="KW-0479">Metal-binding</keyword>
<feature type="signal peptide" evidence="13">
    <location>
        <begin position="1"/>
        <end position="17"/>
    </location>
</feature>
<dbReference type="GO" id="GO:0046872">
    <property type="term" value="F:metal ion binding"/>
    <property type="evidence" value="ECO:0007669"/>
    <property type="project" value="UniProtKB-UniRule"/>
</dbReference>
<sequence>MCTWLLCLASLLQLAAGAITQTGSTYWCGPQDMAEGESGTIVSVNHPSRYRNNADCAWQITVGEGNTVSITFDAFDIEDGPSCGYDYIEIYDGMDAKSMDRGNSSSCANGRCGELMNPAYSCQCNDQCARYGDCCADYGAECQGSCYGRCGEDYNAANSCHCNSRCQEFNNCCSDYNNICPNWGNSCANGRCGELMNTAYSCQCNDQCTQYGDCCTDYGAQCQGDGGNVVEPVAPGTGGTACATSTGSSASSTELSCLAQLLWDSDVNRASGSQYALNLQGQIAQSAVSQHRDLASANLFTFMDEATLLTRDTYSAYVALFDNYVASTGTNEVVTSAETAEINAFINVIQGTDVIIKLHEFLAYKGLASSNLATFMADLREMWFGLYSRSSGAAMDSSGFEHVFLGEFKSGRVSGFHNWITMYLLERDGQADYHGYIWDKQPGILAAQLKWGSLYKDLGSMFYGTSPEFDLAMYTMCYVTSPDSLCRFNMAGVSVAIQTWSWANSSYGGGKRYLASAYAA</sequence>
<dbReference type="Pfam" id="PF09412">
    <property type="entry name" value="XendoU"/>
    <property type="match status" value="1"/>
</dbReference>
<evidence type="ECO:0000256" key="10">
    <source>
        <dbReference type="ARBA" id="ARBA00023211"/>
    </source>
</evidence>
<dbReference type="InterPro" id="IPR000859">
    <property type="entry name" value="CUB_dom"/>
</dbReference>
<dbReference type="GO" id="GO:0016787">
    <property type="term" value="F:hydrolase activity"/>
    <property type="evidence" value="ECO:0007669"/>
    <property type="project" value="UniProtKB-KW"/>
</dbReference>
<dbReference type="Pfam" id="PF00431">
    <property type="entry name" value="CUB"/>
    <property type="match status" value="1"/>
</dbReference>
<dbReference type="SMART" id="SM00201">
    <property type="entry name" value="SO"/>
    <property type="match status" value="3"/>
</dbReference>
<dbReference type="PANTHER" id="PTHR12439">
    <property type="entry name" value="PLACENTAL PROTEIN 11-RELATED"/>
    <property type="match status" value="1"/>
</dbReference>
<dbReference type="Pfam" id="PF01033">
    <property type="entry name" value="Somatomedin_B"/>
    <property type="match status" value="3"/>
</dbReference>
<evidence type="ECO:0000256" key="4">
    <source>
        <dbReference type="ARBA" id="ARBA00022722"/>
    </source>
</evidence>
<dbReference type="EC" id="4.6.1.-" evidence="13"/>
<comment type="similarity">
    <text evidence="2 13">Belongs to the ENDOU family.</text>
</comment>
<keyword evidence="4 13" id="KW-0540">Nuclease</keyword>
<feature type="domain" description="SMB" evidence="15">
    <location>
        <begin position="142"/>
        <end position="187"/>
    </location>
</feature>
<comment type="cofactor">
    <cofactor evidence="1 13">
        <name>Mn(2+)</name>
        <dbReference type="ChEBI" id="CHEBI:29035"/>
    </cofactor>
</comment>
<reference evidence="17" key="1">
    <citation type="submission" date="2022-01" db="EMBL/GenBank/DDBJ databases">
        <authorList>
            <person name="Braso-Vives M."/>
        </authorList>
    </citation>
    <scope>NUCLEOTIDE SEQUENCE</scope>
</reference>
<dbReference type="InterPro" id="IPR001212">
    <property type="entry name" value="Somatomedin_B_dom"/>
</dbReference>
<dbReference type="SMART" id="SM00042">
    <property type="entry name" value="CUB"/>
    <property type="match status" value="1"/>
</dbReference>
<dbReference type="CDD" id="cd00041">
    <property type="entry name" value="CUB"/>
    <property type="match status" value="1"/>
</dbReference>
<evidence type="ECO:0000256" key="13">
    <source>
        <dbReference type="RuleBase" id="RU367085"/>
    </source>
</evidence>
<keyword evidence="6 13" id="KW-0255">Endonuclease</keyword>
<dbReference type="InterPro" id="IPR035914">
    <property type="entry name" value="Sperma_CUB_dom_sf"/>
</dbReference>
<dbReference type="OrthoDB" id="430326at2759"/>
<dbReference type="AlphaFoldDB" id="A0A8J9ZXB7"/>
<evidence type="ECO:0000259" key="14">
    <source>
        <dbReference type="PROSITE" id="PS01180"/>
    </source>
</evidence>
<dbReference type="Gene3D" id="4.10.410.20">
    <property type="match status" value="2"/>
</dbReference>
<evidence type="ECO:0000256" key="1">
    <source>
        <dbReference type="ARBA" id="ARBA00001936"/>
    </source>
</evidence>
<dbReference type="GO" id="GO:0004521">
    <property type="term" value="F:RNA endonuclease activity"/>
    <property type="evidence" value="ECO:0007669"/>
    <property type="project" value="UniProtKB-UniRule"/>
</dbReference>
<gene>
    <name evidence="17" type="primary">ENDOU</name>
    <name evidence="17" type="ORF">BLAG_LOCUS19353</name>
</gene>
<evidence type="ECO:0000256" key="7">
    <source>
        <dbReference type="ARBA" id="ARBA00022801"/>
    </source>
</evidence>
<comment type="caution">
    <text evidence="12">Lacks conserved residue(s) required for the propagation of feature annotation.</text>
</comment>
<dbReference type="SUPFAM" id="SSF90188">
    <property type="entry name" value="Somatomedin B domain"/>
    <property type="match status" value="3"/>
</dbReference>
<feature type="domain" description="SMB" evidence="15">
    <location>
        <begin position="190"/>
        <end position="227"/>
    </location>
</feature>
<protein>
    <recommendedName>
        <fullName evidence="13">Uridylate-specific endoribonuclease</fullName>
        <ecNumber evidence="13">4.6.1.-</ecNumber>
    </recommendedName>
</protein>
<dbReference type="CDD" id="cd21159">
    <property type="entry name" value="XendoU"/>
    <property type="match status" value="1"/>
</dbReference>
<dbReference type="PROSITE" id="PS00524">
    <property type="entry name" value="SMB_1"/>
    <property type="match status" value="3"/>
</dbReference>
<dbReference type="Gene3D" id="2.60.120.290">
    <property type="entry name" value="Spermadhesin, CUB domain"/>
    <property type="match status" value="1"/>
</dbReference>
<keyword evidence="11" id="KW-0456">Lyase</keyword>
<evidence type="ECO:0000313" key="17">
    <source>
        <dbReference type="EMBL" id="CAH1265324.1"/>
    </source>
</evidence>
<feature type="domain" description="CUB" evidence="14">
    <location>
        <begin position="28"/>
        <end position="113"/>
    </location>
</feature>
<dbReference type="InterPro" id="IPR036024">
    <property type="entry name" value="Somatomedin_B-like_dom_sf"/>
</dbReference>
<feature type="domain" description="EndoU" evidence="16">
    <location>
        <begin position="251"/>
        <end position="520"/>
    </location>
</feature>
<evidence type="ECO:0000256" key="11">
    <source>
        <dbReference type="ARBA" id="ARBA00023239"/>
    </source>
</evidence>
<dbReference type="PROSITE" id="PS01180">
    <property type="entry name" value="CUB"/>
    <property type="match status" value="1"/>
</dbReference>
<dbReference type="SUPFAM" id="SSF142877">
    <property type="entry name" value="EndoU-like"/>
    <property type="match status" value="1"/>
</dbReference>
<dbReference type="InterPro" id="IPR018998">
    <property type="entry name" value="EndoU_C"/>
</dbReference>
<comment type="subunit">
    <text evidence="3 13">Monomer.</text>
</comment>
<evidence type="ECO:0000256" key="9">
    <source>
        <dbReference type="ARBA" id="ARBA00023157"/>
    </source>
</evidence>